<protein>
    <recommendedName>
        <fullName evidence="10">Molybdopterin dinucleotide-binding domain-containing protein</fullName>
    </recommendedName>
</protein>
<dbReference type="PANTHER" id="PTHR43742:SF9">
    <property type="entry name" value="TETRATHIONATE REDUCTASE SUBUNIT A"/>
    <property type="match status" value="1"/>
</dbReference>
<sequence length="616" mass="68949">WDTKRGAPVPFDTPDIIPSLEGTFTASGIELGPDDEEWQHEEIQVQTAFDHLVKQMEQYTPEWAEEICQVPDGCIRRIADEFVSHAQVGATTVIDGEELPLRPVAVILGKTVNNGWGGYESCWGRTLLACLVGALEVPGGTLGTTVRLNRPATTRQASVSPGPDGFMNYPMNPTDKENWQENPTARNAHDTLVPLSASSPWSQALGPTHLAWMWSNESPENWNKVSKPDLWFVYRTNPAISFWDTKSVTERISEFPFVVSFAYIRDETNHMADVLLPECTDFESTQLIRVGGTKFSESYWDHEGVALRQPAIKPLGDTRDFTDIATEIAKRAGVLENYNNAINRGAGGVPLRGGNYDFSLDVEQVHEAEDIWEAMCKAASAELTDGAETDGLAWYKEHGMRTRPISRLIWYLFPELKKQGLRFEMPYQEQLLRVGKQLGNRLHEKGIEWWDEQLKEYEALPPWKDFPGIWEQATVNSGGKLEDYPFWLLTSRSMQLAWGSNSSNQMIDEVAKNMHGHRAMIMNTSRAQEMGIEEGDLVEIKSTLRSTKGRVALKQGIRPDTILIQGQFDHWVTPYSKDNPAPSMNTVVPMSLALTDATGSSADIVRVGVHKLEGAA</sequence>
<dbReference type="PANTHER" id="PTHR43742">
    <property type="entry name" value="TRIMETHYLAMINE-N-OXIDE REDUCTASE"/>
    <property type="match status" value="1"/>
</dbReference>
<dbReference type="EMBL" id="UINC01033067">
    <property type="protein sequence ID" value="SVB21762.1"/>
    <property type="molecule type" value="Genomic_DNA"/>
</dbReference>
<evidence type="ECO:0000256" key="6">
    <source>
        <dbReference type="ARBA" id="ARBA00023002"/>
    </source>
</evidence>
<evidence type="ECO:0000256" key="1">
    <source>
        <dbReference type="ARBA" id="ARBA00010312"/>
    </source>
</evidence>
<evidence type="ECO:0000256" key="5">
    <source>
        <dbReference type="ARBA" id="ARBA00022729"/>
    </source>
</evidence>
<dbReference type="GO" id="GO:0046872">
    <property type="term" value="F:metal ion binding"/>
    <property type="evidence" value="ECO:0007669"/>
    <property type="project" value="UniProtKB-KW"/>
</dbReference>
<feature type="non-terminal residue" evidence="9">
    <location>
        <position position="1"/>
    </location>
</feature>
<dbReference type="InterPro" id="IPR006656">
    <property type="entry name" value="Mopterin_OxRdtase"/>
</dbReference>
<dbReference type="Gene3D" id="3.40.50.740">
    <property type="match status" value="1"/>
</dbReference>
<dbReference type="InterPro" id="IPR050612">
    <property type="entry name" value="Prok_Mopterin_Oxidored"/>
</dbReference>
<keyword evidence="5" id="KW-0732">Signal</keyword>
<keyword evidence="2" id="KW-0411">Iron-sulfur</keyword>
<keyword evidence="2" id="KW-0408">Iron</keyword>
<feature type="domain" description="Molybdopterin dinucleotide-binding" evidence="8">
    <location>
        <begin position="498"/>
        <end position="576"/>
    </location>
</feature>
<accession>A0A382C7J3</accession>
<dbReference type="GO" id="GO:0016491">
    <property type="term" value="F:oxidoreductase activity"/>
    <property type="evidence" value="ECO:0007669"/>
    <property type="project" value="UniProtKB-KW"/>
</dbReference>
<dbReference type="AlphaFoldDB" id="A0A382C7J3"/>
<dbReference type="SUPFAM" id="SSF50692">
    <property type="entry name" value="ADC-like"/>
    <property type="match status" value="1"/>
</dbReference>
<dbReference type="InterPro" id="IPR006657">
    <property type="entry name" value="MoPterin_dinucl-bd_dom"/>
</dbReference>
<dbReference type="GO" id="GO:0043546">
    <property type="term" value="F:molybdopterin cofactor binding"/>
    <property type="evidence" value="ECO:0007669"/>
    <property type="project" value="InterPro"/>
</dbReference>
<evidence type="ECO:0000256" key="4">
    <source>
        <dbReference type="ARBA" id="ARBA00022723"/>
    </source>
</evidence>
<reference evidence="9" key="1">
    <citation type="submission" date="2018-05" db="EMBL/GenBank/DDBJ databases">
        <authorList>
            <person name="Lanie J.A."/>
            <person name="Ng W.-L."/>
            <person name="Kazmierczak K.M."/>
            <person name="Andrzejewski T.M."/>
            <person name="Davidsen T.M."/>
            <person name="Wayne K.J."/>
            <person name="Tettelin H."/>
            <person name="Glass J.I."/>
            <person name="Rusch D."/>
            <person name="Podicherti R."/>
            <person name="Tsui H.-C.T."/>
            <person name="Winkler M.E."/>
        </authorList>
    </citation>
    <scope>NUCLEOTIDE SEQUENCE</scope>
</reference>
<keyword evidence="2" id="KW-0004">4Fe-4S</keyword>
<organism evidence="9">
    <name type="scientific">marine metagenome</name>
    <dbReference type="NCBI Taxonomy" id="408172"/>
    <lineage>
        <taxon>unclassified sequences</taxon>
        <taxon>metagenomes</taxon>
        <taxon>ecological metagenomes</taxon>
    </lineage>
</organism>
<evidence type="ECO:0000313" key="9">
    <source>
        <dbReference type="EMBL" id="SVB21762.1"/>
    </source>
</evidence>
<evidence type="ECO:0008006" key="10">
    <source>
        <dbReference type="Google" id="ProtNLM"/>
    </source>
</evidence>
<gene>
    <name evidence="9" type="ORF">METZ01_LOCUS174616</name>
</gene>
<keyword evidence="3" id="KW-0500">Molybdenum</keyword>
<dbReference type="Gene3D" id="3.40.228.10">
    <property type="entry name" value="Dimethylsulfoxide Reductase, domain 2"/>
    <property type="match status" value="1"/>
</dbReference>
<proteinExistence type="inferred from homology"/>
<evidence type="ECO:0000256" key="2">
    <source>
        <dbReference type="ARBA" id="ARBA00022485"/>
    </source>
</evidence>
<dbReference type="GO" id="GO:0051539">
    <property type="term" value="F:4 iron, 4 sulfur cluster binding"/>
    <property type="evidence" value="ECO:0007669"/>
    <property type="project" value="UniProtKB-KW"/>
</dbReference>
<dbReference type="InterPro" id="IPR009010">
    <property type="entry name" value="Asp_de-COase-like_dom_sf"/>
</dbReference>
<evidence type="ECO:0000259" key="8">
    <source>
        <dbReference type="Pfam" id="PF01568"/>
    </source>
</evidence>
<comment type="similarity">
    <text evidence="1">Belongs to the prokaryotic molybdopterin-containing oxidoreductase family.</text>
</comment>
<evidence type="ECO:0000259" key="7">
    <source>
        <dbReference type="Pfam" id="PF00384"/>
    </source>
</evidence>
<dbReference type="Gene3D" id="2.40.40.20">
    <property type="match status" value="1"/>
</dbReference>
<dbReference type="SUPFAM" id="SSF53706">
    <property type="entry name" value="Formate dehydrogenase/DMSO reductase, domains 1-3"/>
    <property type="match status" value="1"/>
</dbReference>
<feature type="domain" description="Molybdopterin oxidoreductase" evidence="7">
    <location>
        <begin position="105"/>
        <end position="331"/>
    </location>
</feature>
<keyword evidence="6" id="KW-0560">Oxidoreductase</keyword>
<dbReference type="Pfam" id="PF00384">
    <property type="entry name" value="Molybdopterin"/>
    <property type="match status" value="1"/>
</dbReference>
<keyword evidence="4" id="KW-0479">Metal-binding</keyword>
<name>A0A382C7J3_9ZZZZ</name>
<evidence type="ECO:0000256" key="3">
    <source>
        <dbReference type="ARBA" id="ARBA00022505"/>
    </source>
</evidence>
<dbReference type="Pfam" id="PF01568">
    <property type="entry name" value="Molydop_binding"/>
    <property type="match status" value="1"/>
</dbReference>